<comment type="subcellular location">
    <subcellularLocation>
        <location evidence="1">Membrane</location>
        <topology evidence="1">Single-pass membrane protein</topology>
    </subcellularLocation>
</comment>
<dbReference type="STRING" id="252514.A3224_13755"/>
<dbReference type="GO" id="GO:0009306">
    <property type="term" value="P:protein secretion"/>
    <property type="evidence" value="ECO:0007669"/>
    <property type="project" value="InterPro"/>
</dbReference>
<dbReference type="InterPro" id="IPR006144">
    <property type="entry name" value="Secretion_HlyD_CS"/>
</dbReference>
<evidence type="ECO:0000256" key="2">
    <source>
        <dbReference type="ARBA" id="ARBA00009477"/>
    </source>
</evidence>
<evidence type="ECO:0000256" key="5">
    <source>
        <dbReference type="ARBA" id="ARBA00022989"/>
    </source>
</evidence>
<feature type="domain" description="AprE-like beta-barrel" evidence="7">
    <location>
        <begin position="9"/>
        <end position="80"/>
    </location>
</feature>
<dbReference type="Pfam" id="PF26002">
    <property type="entry name" value="Beta-barrel_AprE"/>
    <property type="match status" value="1"/>
</dbReference>
<dbReference type="PANTHER" id="PTHR30386">
    <property type="entry name" value="MEMBRANE FUSION SUBUNIT OF EMRAB-TOLC MULTIDRUG EFFLUX PUMP"/>
    <property type="match status" value="1"/>
</dbReference>
<protein>
    <recommendedName>
        <fullName evidence="7">AprE-like beta-barrel domain-containing protein</fullName>
    </recommendedName>
</protein>
<dbReference type="Proteomes" id="UP000076077">
    <property type="component" value="Chromosome"/>
</dbReference>
<keyword evidence="4" id="KW-0812">Transmembrane</keyword>
<dbReference type="AlphaFoldDB" id="A0A143HP33"/>
<reference evidence="9" key="1">
    <citation type="submission" date="2016-03" db="EMBL/GenBank/DDBJ databases">
        <authorList>
            <person name="Lee Y.-S."/>
            <person name="Choi Y.-L."/>
        </authorList>
    </citation>
    <scope>NUCLEOTIDE SEQUENCE [LARGE SCALE GENOMIC DNA]</scope>
    <source>
        <strain evidence="9">DAU221</strain>
    </source>
</reference>
<comment type="similarity">
    <text evidence="2">Belongs to the membrane fusion protein (MFP) (TC 8.A.1) family.</text>
</comment>
<name>A0A143HP33_MICTH</name>
<accession>A0A143HP33</accession>
<keyword evidence="3" id="KW-0813">Transport</keyword>
<dbReference type="PROSITE" id="PS00543">
    <property type="entry name" value="HLYD_FAMILY"/>
    <property type="match status" value="1"/>
</dbReference>
<proteinExistence type="inferred from homology"/>
<evidence type="ECO:0000256" key="4">
    <source>
        <dbReference type="ARBA" id="ARBA00022692"/>
    </source>
</evidence>
<sequence length="103" mass="11643">MAGFAGGSQTTEVKIDTVNFTKYDVIDAELINLSDDAVQDEKLGLIYKARLRLKQDGLSVEDKYVRLSPGMSVTAEVKTGQRRIIEFFLSPLLRYKKDSLKER</sequence>
<evidence type="ECO:0000313" key="9">
    <source>
        <dbReference type="Proteomes" id="UP000076077"/>
    </source>
</evidence>
<evidence type="ECO:0000313" key="8">
    <source>
        <dbReference type="EMBL" id="AMX03495.1"/>
    </source>
</evidence>
<dbReference type="PANTHER" id="PTHR30386:SF27">
    <property type="entry name" value="MEMBRANE FUSION PROTEIN (MFP) FAMILY PROTEIN"/>
    <property type="match status" value="1"/>
</dbReference>
<evidence type="ECO:0000256" key="6">
    <source>
        <dbReference type="ARBA" id="ARBA00023136"/>
    </source>
</evidence>
<organism evidence="8 9">
    <name type="scientific">Microbulbifer thermotolerans</name>
    <dbReference type="NCBI Taxonomy" id="252514"/>
    <lineage>
        <taxon>Bacteria</taxon>
        <taxon>Pseudomonadati</taxon>
        <taxon>Pseudomonadota</taxon>
        <taxon>Gammaproteobacteria</taxon>
        <taxon>Cellvibrionales</taxon>
        <taxon>Microbulbiferaceae</taxon>
        <taxon>Microbulbifer</taxon>
    </lineage>
</organism>
<evidence type="ECO:0000256" key="1">
    <source>
        <dbReference type="ARBA" id="ARBA00004167"/>
    </source>
</evidence>
<dbReference type="EMBL" id="CP014864">
    <property type="protein sequence ID" value="AMX03495.1"/>
    <property type="molecule type" value="Genomic_DNA"/>
</dbReference>
<keyword evidence="5" id="KW-1133">Transmembrane helix</keyword>
<dbReference type="PRINTS" id="PR01490">
    <property type="entry name" value="RTXTOXIND"/>
</dbReference>
<keyword evidence="6" id="KW-0472">Membrane</keyword>
<evidence type="ECO:0000256" key="3">
    <source>
        <dbReference type="ARBA" id="ARBA00022448"/>
    </source>
</evidence>
<gene>
    <name evidence="8" type="ORF">A3224_13755</name>
</gene>
<dbReference type="InterPro" id="IPR058982">
    <property type="entry name" value="Beta-barrel_AprE"/>
</dbReference>
<dbReference type="GO" id="GO:0016020">
    <property type="term" value="C:membrane"/>
    <property type="evidence" value="ECO:0007669"/>
    <property type="project" value="UniProtKB-SubCell"/>
</dbReference>
<dbReference type="RefSeq" id="WP_067155777.1">
    <property type="nucleotide sequence ID" value="NZ_CP014864.1"/>
</dbReference>
<evidence type="ECO:0000259" key="7">
    <source>
        <dbReference type="Pfam" id="PF26002"/>
    </source>
</evidence>
<dbReference type="KEGG" id="mthd:A3224_13755"/>
<dbReference type="InterPro" id="IPR050739">
    <property type="entry name" value="MFP"/>
</dbReference>
<keyword evidence="9" id="KW-1185">Reference proteome</keyword>
<dbReference type="GeneID" id="76609100"/>